<evidence type="ECO:0000313" key="2">
    <source>
        <dbReference type="Proteomes" id="UP000315496"/>
    </source>
</evidence>
<dbReference type="VEuPathDB" id="GiardiaDB:GMRT_12280"/>
<sequence length="122" mass="14214">MIRTEITEVARPSSPMQRFDKTRAEEEMRGIVEQKLRGKTYDSEECSKLSKELADEIRAKVRLLADGRFKICVSVMIIGQRGQGVRVDNRCHYDPNADTELTYVYRCEEFVCIATLYAIYFY</sequence>
<dbReference type="EMBL" id="VDLU01000001">
    <property type="protein sequence ID" value="TNJ30564.1"/>
    <property type="molecule type" value="Genomic_DNA"/>
</dbReference>
<dbReference type="GO" id="GO:0045505">
    <property type="term" value="F:dynein intermediate chain binding"/>
    <property type="evidence" value="ECO:0007669"/>
    <property type="project" value="TreeGrafter"/>
</dbReference>
<gene>
    <name evidence="1" type="ORF">GMRT_12280</name>
</gene>
<dbReference type="InterPro" id="IPR005334">
    <property type="entry name" value="Tctex-1-like"/>
</dbReference>
<comment type="caution">
    <text evidence="1">The sequence shown here is derived from an EMBL/GenBank/DDBJ whole genome shotgun (WGS) entry which is preliminary data.</text>
</comment>
<dbReference type="InterPro" id="IPR038586">
    <property type="entry name" value="Tctex-1-like_sf"/>
</dbReference>
<name>A0A4Z1SXY1_GIAMU</name>
<dbReference type="AlphaFoldDB" id="A0A4Z1SXY1"/>
<protein>
    <submittedName>
        <fullName evidence="1">Dynein light chain</fullName>
    </submittedName>
</protein>
<dbReference type="CDD" id="cd21459">
    <property type="entry name" value="DLC-like_TCTEX1D2"/>
    <property type="match status" value="1"/>
</dbReference>
<reference evidence="1 2" key="1">
    <citation type="submission" date="2019-05" db="EMBL/GenBank/DDBJ databases">
        <title>The compact genome of Giardia muris reveals important steps in the evolution of intestinal protozoan parasites.</title>
        <authorList>
            <person name="Xu F."/>
            <person name="Jimenez-Gonzalez A."/>
            <person name="Einarsson E."/>
            <person name="Astvaldsson A."/>
            <person name="Peirasmaki D."/>
            <person name="Eckmann L."/>
            <person name="Andersson J.O."/>
            <person name="Svard S.G."/>
            <person name="Jerlstrom-Hultqvist J."/>
        </authorList>
    </citation>
    <scope>NUCLEOTIDE SEQUENCE [LARGE SCALE GENOMIC DNA]</scope>
    <source>
        <strain evidence="1 2">Roberts-Thomson</strain>
    </source>
</reference>
<dbReference type="PANTHER" id="PTHR21255:SF7">
    <property type="entry name" value="DYNEIN LIGHT CHAIN TCTEX-TYPE PROTEIN 2B"/>
    <property type="match status" value="1"/>
</dbReference>
<proteinExistence type="predicted"/>
<dbReference type="GO" id="GO:0005737">
    <property type="term" value="C:cytoplasm"/>
    <property type="evidence" value="ECO:0007669"/>
    <property type="project" value="TreeGrafter"/>
</dbReference>
<dbReference type="PANTHER" id="PTHR21255">
    <property type="entry name" value="T-COMPLEX-ASSOCIATED-TESTIS-EXPRESSED 1/ DYNEIN LIGHT CHAIN"/>
    <property type="match status" value="1"/>
</dbReference>
<dbReference type="Pfam" id="PF03645">
    <property type="entry name" value="Tctex-1"/>
    <property type="match status" value="1"/>
</dbReference>
<keyword evidence="2" id="KW-1185">Reference proteome</keyword>
<dbReference type="Proteomes" id="UP000315496">
    <property type="component" value="Chromosome 1"/>
</dbReference>
<dbReference type="Gene3D" id="3.30.1140.40">
    <property type="entry name" value="Tctex-1"/>
    <property type="match status" value="1"/>
</dbReference>
<accession>A0A4Z1SXY1</accession>
<dbReference type="GO" id="GO:0007018">
    <property type="term" value="P:microtubule-based movement"/>
    <property type="evidence" value="ECO:0007669"/>
    <property type="project" value="TreeGrafter"/>
</dbReference>
<dbReference type="OrthoDB" id="10260741at2759"/>
<organism evidence="1 2">
    <name type="scientific">Giardia muris</name>
    <dbReference type="NCBI Taxonomy" id="5742"/>
    <lineage>
        <taxon>Eukaryota</taxon>
        <taxon>Metamonada</taxon>
        <taxon>Diplomonadida</taxon>
        <taxon>Hexamitidae</taxon>
        <taxon>Giardiinae</taxon>
        <taxon>Giardia</taxon>
    </lineage>
</organism>
<evidence type="ECO:0000313" key="1">
    <source>
        <dbReference type="EMBL" id="TNJ30564.1"/>
    </source>
</evidence>
<dbReference type="GO" id="GO:0005868">
    <property type="term" value="C:cytoplasmic dynein complex"/>
    <property type="evidence" value="ECO:0007669"/>
    <property type="project" value="TreeGrafter"/>
</dbReference>